<dbReference type="Gene3D" id="3.40.190.10">
    <property type="entry name" value="Periplasmic binding protein-like II"/>
    <property type="match status" value="1"/>
</dbReference>
<feature type="transmembrane region" description="Helical" evidence="8">
    <location>
        <begin position="314"/>
        <end position="339"/>
    </location>
</feature>
<name>A0A834IC95_RHYFE</name>
<keyword evidence="11" id="KW-1185">Reference proteome</keyword>
<reference evidence="10" key="1">
    <citation type="submission" date="2020-08" db="EMBL/GenBank/DDBJ databases">
        <title>Genome sequencing and assembly of the red palm weevil Rhynchophorus ferrugineus.</title>
        <authorList>
            <person name="Dias G.B."/>
            <person name="Bergman C.M."/>
            <person name="Manee M."/>
        </authorList>
    </citation>
    <scope>NUCLEOTIDE SEQUENCE</scope>
    <source>
        <strain evidence="10">AA-2017</strain>
        <tissue evidence="10">Whole larva</tissue>
    </source>
</reference>
<sequence length="533" mass="62511">MKVAVFLFVCITLSMSQKSRESFIKTLLDDHIRKNHHICLHDKSENILEMIYLNKIPVKSFNASMTWVHCDLYLINIDCKDIEKLLYILPPHKPILLFYLSMNSTCDLNNKKIYEKGLAIVEILIDDEAISMKYAIENVTDVFLKNNYVKLRQQHWDPEKFLQRTGRPFIVSTFDCPPFVEISPDNIFSGVEYYFFTEATKNWPIKYMIVEKEKQRVNYFIKVVKTINMKKADMGICFLWQRSLVDFGLVFSRYMFPTCITFVVHKPTLLGDASFLFQPFQSFSWLSIVVIVLILSALYYLFNHVPHYYSGNIYMFFSVLFLALICVYHSAGMTILLNFPRFSQDYVKSFNDLVKHNILWEEPETEMSSYFANSGDPLAVGISKNFRQNSDKELMNKRLRSGRYALLVKLTISSIVAETEDLDEYGQTHLRLLPGCLALFYSSVGLPRNSPLIKYFDANAGKYFETGLIRYWEALTVQKPEYRYMANFKEIYVDQMKYQVIDMKKLSGIFYFLIFGYVISFLVFLFELSHNKQ</sequence>
<evidence type="ECO:0000256" key="1">
    <source>
        <dbReference type="ARBA" id="ARBA00004651"/>
    </source>
</evidence>
<keyword evidence="2" id="KW-1003">Cell membrane</keyword>
<evidence type="ECO:0000313" key="11">
    <source>
        <dbReference type="Proteomes" id="UP000625711"/>
    </source>
</evidence>
<feature type="signal peptide" evidence="9">
    <location>
        <begin position="1"/>
        <end position="16"/>
    </location>
</feature>
<gene>
    <name evidence="10" type="ORF">GWI33_008821</name>
</gene>
<dbReference type="PANTHER" id="PTHR42643">
    <property type="entry name" value="IONOTROPIC RECEPTOR 20A-RELATED"/>
    <property type="match status" value="1"/>
</dbReference>
<dbReference type="InterPro" id="IPR052192">
    <property type="entry name" value="Insect_Ionotropic_Sensory_Rcpt"/>
</dbReference>
<evidence type="ECO:0000256" key="6">
    <source>
        <dbReference type="ARBA" id="ARBA00023170"/>
    </source>
</evidence>
<dbReference type="SUPFAM" id="SSF53850">
    <property type="entry name" value="Periplasmic binding protein-like II"/>
    <property type="match status" value="1"/>
</dbReference>
<evidence type="ECO:0000256" key="5">
    <source>
        <dbReference type="ARBA" id="ARBA00023136"/>
    </source>
</evidence>
<comment type="caution">
    <text evidence="10">The sequence shown here is derived from an EMBL/GenBank/DDBJ whole genome shotgun (WGS) entry which is preliminary data.</text>
</comment>
<feature type="transmembrane region" description="Helical" evidence="8">
    <location>
        <begin position="285"/>
        <end position="302"/>
    </location>
</feature>
<evidence type="ECO:0008006" key="12">
    <source>
        <dbReference type="Google" id="ProtNLM"/>
    </source>
</evidence>
<keyword evidence="7" id="KW-0325">Glycoprotein</keyword>
<evidence type="ECO:0000256" key="7">
    <source>
        <dbReference type="ARBA" id="ARBA00023180"/>
    </source>
</evidence>
<dbReference type="Proteomes" id="UP000625711">
    <property type="component" value="Unassembled WGS sequence"/>
</dbReference>
<evidence type="ECO:0000256" key="9">
    <source>
        <dbReference type="SAM" id="SignalP"/>
    </source>
</evidence>
<dbReference type="PANTHER" id="PTHR42643:SF35">
    <property type="entry name" value="IONOTROPIC RECEPTOR 68A, ISOFORM A"/>
    <property type="match status" value="1"/>
</dbReference>
<organism evidence="10 11">
    <name type="scientific">Rhynchophorus ferrugineus</name>
    <name type="common">Red palm weevil</name>
    <name type="synonym">Curculio ferrugineus</name>
    <dbReference type="NCBI Taxonomy" id="354439"/>
    <lineage>
        <taxon>Eukaryota</taxon>
        <taxon>Metazoa</taxon>
        <taxon>Ecdysozoa</taxon>
        <taxon>Arthropoda</taxon>
        <taxon>Hexapoda</taxon>
        <taxon>Insecta</taxon>
        <taxon>Pterygota</taxon>
        <taxon>Neoptera</taxon>
        <taxon>Endopterygota</taxon>
        <taxon>Coleoptera</taxon>
        <taxon>Polyphaga</taxon>
        <taxon>Cucujiformia</taxon>
        <taxon>Curculionidae</taxon>
        <taxon>Dryophthorinae</taxon>
        <taxon>Rhynchophorus</taxon>
    </lineage>
</organism>
<evidence type="ECO:0000256" key="4">
    <source>
        <dbReference type="ARBA" id="ARBA00022989"/>
    </source>
</evidence>
<protein>
    <recommendedName>
        <fullName evidence="12">Ionotropic receptor</fullName>
    </recommendedName>
</protein>
<keyword evidence="4 8" id="KW-1133">Transmembrane helix</keyword>
<keyword evidence="9" id="KW-0732">Signal</keyword>
<dbReference type="EMBL" id="JAACXV010000408">
    <property type="protein sequence ID" value="KAF7278049.1"/>
    <property type="molecule type" value="Genomic_DNA"/>
</dbReference>
<dbReference type="OrthoDB" id="6736165at2759"/>
<feature type="transmembrane region" description="Helical" evidence="8">
    <location>
        <begin position="506"/>
        <end position="526"/>
    </location>
</feature>
<accession>A0A834IC95</accession>
<comment type="subcellular location">
    <subcellularLocation>
        <location evidence="1">Cell membrane</location>
        <topology evidence="1">Multi-pass membrane protein</topology>
    </subcellularLocation>
</comment>
<evidence type="ECO:0000256" key="2">
    <source>
        <dbReference type="ARBA" id="ARBA00022475"/>
    </source>
</evidence>
<dbReference type="AlphaFoldDB" id="A0A834IC95"/>
<keyword evidence="5 8" id="KW-0472">Membrane</keyword>
<keyword evidence="3 8" id="KW-0812">Transmembrane</keyword>
<evidence type="ECO:0000256" key="8">
    <source>
        <dbReference type="SAM" id="Phobius"/>
    </source>
</evidence>
<evidence type="ECO:0000256" key="3">
    <source>
        <dbReference type="ARBA" id="ARBA00022692"/>
    </source>
</evidence>
<proteinExistence type="predicted"/>
<feature type="chain" id="PRO_5032548462" description="Ionotropic receptor" evidence="9">
    <location>
        <begin position="17"/>
        <end position="533"/>
    </location>
</feature>
<dbReference type="GO" id="GO:0005886">
    <property type="term" value="C:plasma membrane"/>
    <property type="evidence" value="ECO:0007669"/>
    <property type="project" value="UniProtKB-SubCell"/>
</dbReference>
<keyword evidence="6" id="KW-0675">Receptor</keyword>
<evidence type="ECO:0000313" key="10">
    <source>
        <dbReference type="EMBL" id="KAF7278049.1"/>
    </source>
</evidence>